<reference evidence="1 2" key="1">
    <citation type="submission" date="2017-12" db="EMBL/GenBank/DDBJ databases">
        <title>Phylogenetic diversity of female urinary microbiome.</title>
        <authorList>
            <person name="Thomas-White K."/>
            <person name="Wolfe A.J."/>
        </authorList>
    </citation>
    <scope>NUCLEOTIDE SEQUENCE [LARGE SCALE GENOMIC DNA]</scope>
    <source>
        <strain evidence="1 2">UMB0321</strain>
    </source>
</reference>
<organism evidence="1 2">
    <name type="scientific">Neisseria sicca</name>
    <dbReference type="NCBI Taxonomy" id="490"/>
    <lineage>
        <taxon>Bacteria</taxon>
        <taxon>Pseudomonadati</taxon>
        <taxon>Pseudomonadota</taxon>
        <taxon>Betaproteobacteria</taxon>
        <taxon>Neisseriales</taxon>
        <taxon>Neisseriaceae</taxon>
        <taxon>Neisseria</taxon>
    </lineage>
</organism>
<protein>
    <submittedName>
        <fullName evidence="1">FMN-dependent NADH-azoreductase</fullName>
    </submittedName>
</protein>
<dbReference type="Proteomes" id="UP000234767">
    <property type="component" value="Unassembled WGS sequence"/>
</dbReference>
<dbReference type="EMBL" id="PKJO01000017">
    <property type="protein sequence ID" value="PLA39443.1"/>
    <property type="molecule type" value="Genomic_DNA"/>
</dbReference>
<sequence>MVVLQATSSNAVDIAMKGISFFISEFIVTKEAVLIMQKGRLKDGRNIHSLSFQTTF</sequence>
<dbReference type="AlphaFoldDB" id="A0A2I1XA19"/>
<gene>
    <name evidence="1" type="ORF">CYK00_10645</name>
</gene>
<evidence type="ECO:0000313" key="2">
    <source>
        <dbReference type="Proteomes" id="UP000234767"/>
    </source>
</evidence>
<evidence type="ECO:0000313" key="1">
    <source>
        <dbReference type="EMBL" id="PLA39443.1"/>
    </source>
</evidence>
<accession>A0A2I1XA19</accession>
<comment type="caution">
    <text evidence="1">The sequence shown here is derived from an EMBL/GenBank/DDBJ whole genome shotgun (WGS) entry which is preliminary data.</text>
</comment>
<name>A0A2I1XA19_NEISI</name>
<proteinExistence type="predicted"/>